<dbReference type="Gene3D" id="3.40.50.300">
    <property type="entry name" value="P-loop containing nucleotide triphosphate hydrolases"/>
    <property type="match status" value="2"/>
</dbReference>
<evidence type="ECO:0000313" key="13">
    <source>
        <dbReference type="Proteomes" id="UP000095131"/>
    </source>
</evidence>
<comment type="caution">
    <text evidence="12">The sequence shown here is derived from an EMBL/GenBank/DDBJ whole genome shotgun (WGS) entry which is preliminary data.</text>
</comment>
<dbReference type="EC" id="5.6.2.4" evidence="7"/>
<comment type="catalytic activity">
    <reaction evidence="9">
        <text>ATP + H2O = ADP + phosphate + H(+)</text>
        <dbReference type="Rhea" id="RHEA:13065"/>
        <dbReference type="ChEBI" id="CHEBI:15377"/>
        <dbReference type="ChEBI" id="CHEBI:15378"/>
        <dbReference type="ChEBI" id="CHEBI:30616"/>
        <dbReference type="ChEBI" id="CHEBI:43474"/>
        <dbReference type="ChEBI" id="CHEBI:456216"/>
        <dbReference type="EC" id="5.6.2.4"/>
    </reaction>
</comment>
<evidence type="ECO:0000256" key="10">
    <source>
        <dbReference type="PROSITE-ProRule" id="PRU00560"/>
    </source>
</evidence>
<evidence type="ECO:0000256" key="3">
    <source>
        <dbReference type="ARBA" id="ARBA00022806"/>
    </source>
</evidence>
<evidence type="ECO:0000256" key="2">
    <source>
        <dbReference type="ARBA" id="ARBA00022801"/>
    </source>
</evidence>
<proteinExistence type="predicted"/>
<dbReference type="PROSITE" id="PS51198">
    <property type="entry name" value="UVRD_HELICASE_ATP_BIND"/>
    <property type="match status" value="1"/>
</dbReference>
<dbReference type="InterPro" id="IPR014017">
    <property type="entry name" value="DNA_helicase_UvrD-like_C"/>
</dbReference>
<dbReference type="PANTHER" id="PTHR11070">
    <property type="entry name" value="UVRD / RECB / PCRA DNA HELICASE FAMILY MEMBER"/>
    <property type="match status" value="1"/>
</dbReference>
<evidence type="ECO:0000256" key="5">
    <source>
        <dbReference type="ARBA" id="ARBA00023235"/>
    </source>
</evidence>
<reference evidence="12 13" key="1">
    <citation type="submission" date="2016-08" db="EMBL/GenBank/DDBJ databases">
        <title>Genome sequencing of Vibrio scophthalmi strain FP3289, an isolated from Paralichthys olivaceus.</title>
        <authorList>
            <person name="Han H.-J."/>
        </authorList>
    </citation>
    <scope>NUCLEOTIDE SEQUENCE [LARGE SCALE GENOMIC DNA]</scope>
    <source>
        <strain evidence="12 13">FP3289</strain>
    </source>
</reference>
<dbReference type="RefSeq" id="WP_069447658.1">
    <property type="nucleotide sequence ID" value="NZ_MDCJ01000007.1"/>
</dbReference>
<evidence type="ECO:0000256" key="1">
    <source>
        <dbReference type="ARBA" id="ARBA00022741"/>
    </source>
</evidence>
<dbReference type="Proteomes" id="UP000095131">
    <property type="component" value="Unassembled WGS sequence"/>
</dbReference>
<evidence type="ECO:0000259" key="11">
    <source>
        <dbReference type="PROSITE" id="PS51198"/>
    </source>
</evidence>
<dbReference type="GO" id="GO:0003677">
    <property type="term" value="F:DNA binding"/>
    <property type="evidence" value="ECO:0007669"/>
    <property type="project" value="InterPro"/>
</dbReference>
<dbReference type="SUPFAM" id="SSF52540">
    <property type="entry name" value="P-loop containing nucleoside triphosphate hydrolases"/>
    <property type="match status" value="1"/>
</dbReference>
<evidence type="ECO:0000256" key="9">
    <source>
        <dbReference type="ARBA" id="ARBA00048988"/>
    </source>
</evidence>
<dbReference type="AlphaFoldDB" id="A0A1E3WF45"/>
<dbReference type="PANTHER" id="PTHR11070:SF2">
    <property type="entry name" value="ATP-DEPENDENT DNA HELICASE SRS2"/>
    <property type="match status" value="1"/>
</dbReference>
<gene>
    <name evidence="12" type="ORF">VSF3289_03572</name>
</gene>
<dbReference type="GO" id="GO:0005524">
    <property type="term" value="F:ATP binding"/>
    <property type="evidence" value="ECO:0007669"/>
    <property type="project" value="UniProtKB-UniRule"/>
</dbReference>
<dbReference type="InterPro" id="IPR014016">
    <property type="entry name" value="UvrD-like_ATP-bd"/>
</dbReference>
<dbReference type="GO" id="GO:0000725">
    <property type="term" value="P:recombinational repair"/>
    <property type="evidence" value="ECO:0007669"/>
    <property type="project" value="TreeGrafter"/>
</dbReference>
<dbReference type="OrthoDB" id="7066673at2"/>
<keyword evidence="1 10" id="KW-0547">Nucleotide-binding</keyword>
<dbReference type="PATRIC" id="fig|45658.8.peg.3528"/>
<feature type="domain" description="UvrD-like helicase ATP-binding" evidence="11">
    <location>
        <begin position="183"/>
        <end position="453"/>
    </location>
</feature>
<dbReference type="GO" id="GO:0043138">
    <property type="term" value="F:3'-5' DNA helicase activity"/>
    <property type="evidence" value="ECO:0007669"/>
    <property type="project" value="UniProtKB-EC"/>
</dbReference>
<dbReference type="InterPro" id="IPR027417">
    <property type="entry name" value="P-loop_NTPase"/>
</dbReference>
<keyword evidence="4 10" id="KW-0067">ATP-binding</keyword>
<evidence type="ECO:0000256" key="4">
    <source>
        <dbReference type="ARBA" id="ARBA00022840"/>
    </source>
</evidence>
<keyword evidence="3 10" id="KW-0347">Helicase</keyword>
<organism evidence="12 13">
    <name type="scientific">Vibrio scophthalmi</name>
    <dbReference type="NCBI Taxonomy" id="45658"/>
    <lineage>
        <taxon>Bacteria</taxon>
        <taxon>Pseudomonadati</taxon>
        <taxon>Pseudomonadota</taxon>
        <taxon>Gammaproteobacteria</taxon>
        <taxon>Vibrionales</taxon>
        <taxon>Vibrionaceae</taxon>
        <taxon>Vibrio</taxon>
    </lineage>
</organism>
<dbReference type="InterPro" id="IPR000212">
    <property type="entry name" value="DNA_helicase_UvrD/REP"/>
</dbReference>
<dbReference type="Pfam" id="PF13361">
    <property type="entry name" value="UvrD_C"/>
    <property type="match status" value="1"/>
</dbReference>
<accession>A0A1E3WF45</accession>
<keyword evidence="2 10" id="KW-0378">Hydrolase</keyword>
<dbReference type="Pfam" id="PF00580">
    <property type="entry name" value="UvrD-helicase"/>
    <property type="match status" value="1"/>
</dbReference>
<evidence type="ECO:0000256" key="8">
    <source>
        <dbReference type="ARBA" id="ARBA00034923"/>
    </source>
</evidence>
<evidence type="ECO:0000256" key="6">
    <source>
        <dbReference type="ARBA" id="ARBA00034617"/>
    </source>
</evidence>
<feature type="binding site" evidence="10">
    <location>
        <begin position="204"/>
        <end position="211"/>
    </location>
    <ligand>
        <name>ATP</name>
        <dbReference type="ChEBI" id="CHEBI:30616"/>
    </ligand>
</feature>
<evidence type="ECO:0000256" key="7">
    <source>
        <dbReference type="ARBA" id="ARBA00034808"/>
    </source>
</evidence>
<dbReference type="GO" id="GO:0016887">
    <property type="term" value="F:ATP hydrolysis activity"/>
    <property type="evidence" value="ECO:0007669"/>
    <property type="project" value="RHEA"/>
</dbReference>
<sequence>MAHIETITGLERKVRRHFKKVFAQLGDDFFIREPLDDALKVAPCIVEGPCNSWLFIGSHSQAPSLEDVQILRRFNELLVERNCAPVRYLAVVENLDSNHSHLPDYVQVISQADFYANGEEIIIENLVELSAEHFSSIKKKLFPESVIPTQCSTRKQHLVSDNSARLLPFFLDYDQELATRLDIMESVDQDEEQQDEFSVRLINGVAGSGKTLILINRAILYCKKYPEKKVRLIIHNNPVVEDIKLKFKTWLGGEPKNLEIQTFHSFAWQQYKAKFKHVSALFSEKQVEPAKKKILSDANACYTELSLKDSQIWDELEYINDYLIKDKEEYLEYDRQGRGFALQKSQREHIWLLYEILVENLSDPKGYLPHIYIKELALSTIALPSFDHFMIDEAQFFSPSWLEVIKRSLVPGGSIFMCADPNQGFLKRRLSWKSVGLNVRGRTKRLNHSYRTTYEIMTAANALLEELDVSPEDYVKPDFEQMARGSKPHIIYSRSPQDENARFLNEIEALVKSQEVPLHQIMVVCSRHYNPWSLKKEIESRTGHNTVVNYNDKKDLETAVGSRIKIMTVNSCTGMEASTTFVLGAGHIINQAKHIDFTESEREEALQESLRKLYVAMTRAGQKLVVFSTEALPDSVIPHVECSGELSMAQINW</sequence>
<name>A0A1E3WF45_9VIBR</name>
<evidence type="ECO:0000313" key="12">
    <source>
        <dbReference type="EMBL" id="ODS04433.1"/>
    </source>
</evidence>
<protein>
    <recommendedName>
        <fullName evidence="7">DNA 3'-5' helicase</fullName>
        <ecNumber evidence="7">5.6.2.4</ecNumber>
    </recommendedName>
    <alternativeName>
        <fullName evidence="8">DNA 3'-5' helicase II</fullName>
    </alternativeName>
</protein>
<keyword evidence="5" id="KW-0413">Isomerase</keyword>
<dbReference type="EMBL" id="MDCJ01000007">
    <property type="protein sequence ID" value="ODS04433.1"/>
    <property type="molecule type" value="Genomic_DNA"/>
</dbReference>
<comment type="catalytic activity">
    <reaction evidence="6">
        <text>Couples ATP hydrolysis with the unwinding of duplex DNA by translocating in the 3'-5' direction.</text>
        <dbReference type="EC" id="5.6.2.4"/>
    </reaction>
</comment>